<dbReference type="AlphaFoldDB" id="A0AAV1MSY1"/>
<sequence>MPRQHNKSHPIRFIGQQEEEQLVSYLWCSYAAVLGPGLIYTGGAAMDPKPGDHTSKCTCYPFGNDSKEINSGTEENTGGKGFTSYCTPVNLTQAM</sequence>
<evidence type="ECO:0000313" key="2">
    <source>
        <dbReference type="Proteomes" id="UP001314229"/>
    </source>
</evidence>
<protein>
    <submittedName>
        <fullName evidence="1">Uncharacterized protein</fullName>
    </submittedName>
</protein>
<name>A0AAV1MSY1_SCOSC</name>
<gene>
    <name evidence="1" type="ORF">FSCOSCO3_A000578</name>
</gene>
<comment type="caution">
    <text evidence="1">The sequence shown here is derived from an EMBL/GenBank/DDBJ whole genome shotgun (WGS) entry which is preliminary data.</text>
</comment>
<keyword evidence="2" id="KW-1185">Reference proteome</keyword>
<reference evidence="1 2" key="1">
    <citation type="submission" date="2024-01" db="EMBL/GenBank/DDBJ databases">
        <authorList>
            <person name="Alioto T."/>
            <person name="Alioto T."/>
            <person name="Gomez Garrido J."/>
        </authorList>
    </citation>
    <scope>NUCLEOTIDE SEQUENCE [LARGE SCALE GENOMIC DNA]</scope>
</reference>
<dbReference type="Proteomes" id="UP001314229">
    <property type="component" value="Unassembled WGS sequence"/>
</dbReference>
<organism evidence="1 2">
    <name type="scientific">Scomber scombrus</name>
    <name type="common">Atlantic mackerel</name>
    <name type="synonym">Scomber vernalis</name>
    <dbReference type="NCBI Taxonomy" id="13677"/>
    <lineage>
        <taxon>Eukaryota</taxon>
        <taxon>Metazoa</taxon>
        <taxon>Chordata</taxon>
        <taxon>Craniata</taxon>
        <taxon>Vertebrata</taxon>
        <taxon>Euteleostomi</taxon>
        <taxon>Actinopterygii</taxon>
        <taxon>Neopterygii</taxon>
        <taxon>Teleostei</taxon>
        <taxon>Neoteleostei</taxon>
        <taxon>Acanthomorphata</taxon>
        <taxon>Pelagiaria</taxon>
        <taxon>Scombriformes</taxon>
        <taxon>Scombridae</taxon>
        <taxon>Scomber</taxon>
    </lineage>
</organism>
<dbReference type="EMBL" id="CAWUFR010000002">
    <property type="protein sequence ID" value="CAK6949799.1"/>
    <property type="molecule type" value="Genomic_DNA"/>
</dbReference>
<evidence type="ECO:0000313" key="1">
    <source>
        <dbReference type="EMBL" id="CAK6949799.1"/>
    </source>
</evidence>
<accession>A0AAV1MSY1</accession>
<proteinExistence type="predicted"/>